<comment type="caution">
    <text evidence="7">The sequence shown here is derived from an EMBL/GenBank/DDBJ whole genome shotgun (WGS) entry which is preliminary data.</text>
</comment>
<evidence type="ECO:0000256" key="3">
    <source>
        <dbReference type="ARBA" id="ARBA00023125"/>
    </source>
</evidence>
<gene>
    <name evidence="7" type="ORF">V0R50_10895</name>
</gene>
<accession>A0ABU7HQB4</accession>
<dbReference type="SUPFAM" id="SSF53850">
    <property type="entry name" value="Periplasmic binding protein-like II"/>
    <property type="match status" value="1"/>
</dbReference>
<keyword evidence="3" id="KW-0238">DNA-binding</keyword>
<dbReference type="InterPro" id="IPR036390">
    <property type="entry name" value="WH_DNA-bd_sf"/>
</dbReference>
<keyword evidence="8" id="KW-1185">Reference proteome</keyword>
<comment type="similarity">
    <text evidence="1">Belongs to the LysR transcriptional regulatory family.</text>
</comment>
<evidence type="ECO:0000313" key="8">
    <source>
        <dbReference type="Proteomes" id="UP001335100"/>
    </source>
</evidence>
<evidence type="ECO:0000256" key="4">
    <source>
        <dbReference type="ARBA" id="ARBA00023163"/>
    </source>
</evidence>
<dbReference type="Proteomes" id="UP001335100">
    <property type="component" value="Unassembled WGS sequence"/>
</dbReference>
<feature type="domain" description="HTH lysR-type" evidence="5">
    <location>
        <begin position="35"/>
        <end position="88"/>
    </location>
</feature>
<evidence type="ECO:0000256" key="2">
    <source>
        <dbReference type="ARBA" id="ARBA00023015"/>
    </source>
</evidence>
<protein>
    <submittedName>
        <fullName evidence="7">LysR family transcriptional regulator</fullName>
    </submittedName>
</protein>
<dbReference type="RefSeq" id="WP_330074554.1">
    <property type="nucleotide sequence ID" value="NZ_JAZDQJ010000009.1"/>
</dbReference>
<organism evidence="7 8">
    <name type="scientific">Pseudomonas ulcerans</name>
    <dbReference type="NCBI Taxonomy" id="3115852"/>
    <lineage>
        <taxon>Bacteria</taxon>
        <taxon>Pseudomonadati</taxon>
        <taxon>Pseudomonadota</taxon>
        <taxon>Gammaproteobacteria</taxon>
        <taxon>Pseudomonadales</taxon>
        <taxon>Pseudomonadaceae</taxon>
        <taxon>Pseudomonas</taxon>
    </lineage>
</organism>
<dbReference type="Gene3D" id="1.10.10.10">
    <property type="entry name" value="Winged helix-like DNA-binding domain superfamily/Winged helix DNA-binding domain"/>
    <property type="match status" value="1"/>
</dbReference>
<sequence>MLMNIKPETFISPGATSREGAFDDLDIDDALAASFFASVRCACFKQAARSLNTPVLDLRKRLERLEERLGAPLLVYRHNRLVPTRTGQRLAHWLQASRELAEGPPDDLGRGLLRIAICEPLLSDIACRDLVGYVRERAQARLSIRPECDTEALRRGEVDIGVTLGSVETVAGYGAERLGQLGWSLFIASRYGRSGRLPANRDELMDFMLVASAEARPVVAELLAGHRGGSTRVRSHGLVRTMVLGGACVGVLPSYSRELERNILALPGLIDDTRREDINLYFKLERLGEPLFDEMLRLMTNSFAERCSWLA</sequence>
<dbReference type="Pfam" id="PF03466">
    <property type="entry name" value="LysR_substrate"/>
    <property type="match status" value="1"/>
</dbReference>
<dbReference type="PANTHER" id="PTHR30126">
    <property type="entry name" value="HTH-TYPE TRANSCRIPTIONAL REGULATOR"/>
    <property type="match status" value="1"/>
</dbReference>
<dbReference type="InterPro" id="IPR005119">
    <property type="entry name" value="LysR_subst-bd"/>
</dbReference>
<evidence type="ECO:0000259" key="5">
    <source>
        <dbReference type="Pfam" id="PF00126"/>
    </source>
</evidence>
<dbReference type="Pfam" id="PF00126">
    <property type="entry name" value="HTH_1"/>
    <property type="match status" value="1"/>
</dbReference>
<keyword evidence="2" id="KW-0805">Transcription regulation</keyword>
<dbReference type="InterPro" id="IPR000847">
    <property type="entry name" value="LysR_HTH_N"/>
</dbReference>
<proteinExistence type="inferred from homology"/>
<dbReference type="EMBL" id="JAZDQJ010000009">
    <property type="protein sequence ID" value="MEE1933728.1"/>
    <property type="molecule type" value="Genomic_DNA"/>
</dbReference>
<evidence type="ECO:0000259" key="6">
    <source>
        <dbReference type="Pfam" id="PF03466"/>
    </source>
</evidence>
<reference evidence="7 8" key="1">
    <citation type="submission" date="2024-01" db="EMBL/GenBank/DDBJ databases">
        <title>Unpublished Manusciprt.</title>
        <authorList>
            <person name="Duman M."/>
            <person name="Valdes E.G."/>
            <person name="Ajmi N."/>
            <person name="Altun S."/>
            <person name="Saticioglu I.B."/>
        </authorList>
    </citation>
    <scope>NUCLEOTIDE SEQUENCE [LARGE SCALE GENOMIC DNA]</scope>
    <source>
        <strain evidence="7 8">148P</strain>
    </source>
</reference>
<evidence type="ECO:0000256" key="1">
    <source>
        <dbReference type="ARBA" id="ARBA00009437"/>
    </source>
</evidence>
<feature type="domain" description="LysR substrate-binding" evidence="6">
    <location>
        <begin position="109"/>
        <end position="301"/>
    </location>
</feature>
<dbReference type="InterPro" id="IPR036388">
    <property type="entry name" value="WH-like_DNA-bd_sf"/>
</dbReference>
<dbReference type="SUPFAM" id="SSF46785">
    <property type="entry name" value="Winged helix' DNA-binding domain"/>
    <property type="match status" value="1"/>
</dbReference>
<keyword evidence="4" id="KW-0804">Transcription</keyword>
<evidence type="ECO:0000313" key="7">
    <source>
        <dbReference type="EMBL" id="MEE1933728.1"/>
    </source>
</evidence>
<dbReference type="PANTHER" id="PTHR30126:SF40">
    <property type="entry name" value="HTH-TYPE TRANSCRIPTIONAL REGULATOR GLTR"/>
    <property type="match status" value="1"/>
</dbReference>
<name>A0ABU7HQB4_9PSED</name>